<evidence type="ECO:0000313" key="2">
    <source>
        <dbReference type="EMBL" id="RRK11073.1"/>
    </source>
</evidence>
<feature type="transmembrane region" description="Helical" evidence="1">
    <location>
        <begin position="12"/>
        <end position="34"/>
    </location>
</feature>
<comment type="caution">
    <text evidence="2">The sequence shown here is derived from an EMBL/GenBank/DDBJ whole genome shotgun (WGS) entry which is preliminary data.</text>
</comment>
<accession>A0A3R8J864</accession>
<keyword evidence="1" id="KW-0472">Membrane</keyword>
<dbReference type="EMBL" id="QWZQ01000010">
    <property type="protein sequence ID" value="RRK11073.1"/>
    <property type="molecule type" value="Genomic_DNA"/>
</dbReference>
<evidence type="ECO:0000313" key="3">
    <source>
        <dbReference type="Proteomes" id="UP000283633"/>
    </source>
</evidence>
<feature type="transmembrane region" description="Helical" evidence="1">
    <location>
        <begin position="54"/>
        <end position="77"/>
    </location>
</feature>
<dbReference type="AlphaFoldDB" id="A0A3R8J864"/>
<dbReference type="Proteomes" id="UP000283633">
    <property type="component" value="Unassembled WGS sequence"/>
</dbReference>
<proteinExistence type="predicted"/>
<keyword evidence="1" id="KW-0812">Transmembrane</keyword>
<sequence length="83" mass="9584">MKWRDRQHKHVWQWLVVLATGLLMWVETGLSGLADTVDTRSGLEDVRWVWRDKSFNLVTLVVITVVVVLGLVLVANVQRLHHS</sequence>
<protein>
    <submittedName>
        <fullName evidence="2">Uncharacterized protein</fullName>
    </submittedName>
</protein>
<organism evidence="2 3">
    <name type="scientific">Lactiplantibacillus garii</name>
    <dbReference type="NCBI Taxonomy" id="2306423"/>
    <lineage>
        <taxon>Bacteria</taxon>
        <taxon>Bacillati</taxon>
        <taxon>Bacillota</taxon>
        <taxon>Bacilli</taxon>
        <taxon>Lactobacillales</taxon>
        <taxon>Lactobacillaceae</taxon>
        <taxon>Lactiplantibacillus</taxon>
    </lineage>
</organism>
<keyword evidence="1" id="KW-1133">Transmembrane helix</keyword>
<keyword evidence="3" id="KW-1185">Reference proteome</keyword>
<name>A0A3R8J864_9LACO</name>
<gene>
    <name evidence="2" type="ORF">D1831_04470</name>
</gene>
<evidence type="ECO:0000256" key="1">
    <source>
        <dbReference type="SAM" id="Phobius"/>
    </source>
</evidence>
<reference evidence="2 3" key="1">
    <citation type="submission" date="2018-08" db="EMBL/GenBank/DDBJ databases">
        <title>Genome Lactobacillus garii FI11369.</title>
        <authorList>
            <person name="Diaz M."/>
            <person name="Narbad A."/>
        </authorList>
    </citation>
    <scope>NUCLEOTIDE SEQUENCE [LARGE SCALE GENOMIC DNA]</scope>
    <source>
        <strain evidence="2 3">FI11369</strain>
    </source>
</reference>